<dbReference type="AlphaFoldDB" id="A0A6A5STR9"/>
<evidence type="ECO:0000313" key="1">
    <source>
        <dbReference type="EMBL" id="KAF1943158.1"/>
    </source>
</evidence>
<name>A0A6A5STR9_9PLEO</name>
<dbReference type="EMBL" id="ML976028">
    <property type="protein sequence ID" value="KAF1943158.1"/>
    <property type="molecule type" value="Genomic_DNA"/>
</dbReference>
<reference evidence="1" key="1">
    <citation type="journal article" date="2020" name="Stud. Mycol.">
        <title>101 Dothideomycetes genomes: a test case for predicting lifestyles and emergence of pathogens.</title>
        <authorList>
            <person name="Haridas S."/>
            <person name="Albert R."/>
            <person name="Binder M."/>
            <person name="Bloem J."/>
            <person name="Labutti K."/>
            <person name="Salamov A."/>
            <person name="Andreopoulos B."/>
            <person name="Baker S."/>
            <person name="Barry K."/>
            <person name="Bills G."/>
            <person name="Bluhm B."/>
            <person name="Cannon C."/>
            <person name="Castanera R."/>
            <person name="Culley D."/>
            <person name="Daum C."/>
            <person name="Ezra D."/>
            <person name="Gonzalez J."/>
            <person name="Henrissat B."/>
            <person name="Kuo A."/>
            <person name="Liang C."/>
            <person name="Lipzen A."/>
            <person name="Lutzoni F."/>
            <person name="Magnuson J."/>
            <person name="Mondo S."/>
            <person name="Nolan M."/>
            <person name="Ohm R."/>
            <person name="Pangilinan J."/>
            <person name="Park H.-J."/>
            <person name="Ramirez L."/>
            <person name="Alfaro M."/>
            <person name="Sun H."/>
            <person name="Tritt A."/>
            <person name="Yoshinaga Y."/>
            <person name="Zwiers L.-H."/>
            <person name="Turgeon B."/>
            <person name="Goodwin S."/>
            <person name="Spatafora J."/>
            <person name="Crous P."/>
            <person name="Grigoriev I."/>
        </authorList>
    </citation>
    <scope>NUCLEOTIDE SEQUENCE</scope>
    <source>
        <strain evidence="1">CBS 161.51</strain>
    </source>
</reference>
<proteinExistence type="predicted"/>
<dbReference type="OrthoDB" id="62952at2759"/>
<gene>
    <name evidence="1" type="ORF">EJ02DRAFT_343914</name>
</gene>
<dbReference type="PANTHER" id="PTHR42085">
    <property type="entry name" value="F-BOX DOMAIN-CONTAINING PROTEIN"/>
    <property type="match status" value="1"/>
</dbReference>
<keyword evidence="2" id="KW-1185">Reference proteome</keyword>
<sequence>MPSTIPRSPFLDILPPELRLHIYAHLLISPLALKGPAARQTTKYALHTAILRTNKQIHNEARTIFLGRNTFCITSTTASTSTSTTTDGCAFEPPLQLNDLPLLRHLEIDLLYYHSRVLRTTVTDPETGAWRPVCVGAERYASCLAHVLGAVRGGLLTLGLAADSRRRLEIENGDKNEDQMKKGDEEILDVKKYLTGFYTVDKNPRFKRALADLGVEKVALHFNFPESYFKFVVDRDVLCGASFADLAGQVLVKSGEFRLRAAMAELGEVDEDFKREGNVDLIPRQ</sequence>
<dbReference type="PANTHER" id="PTHR42085:SF1">
    <property type="entry name" value="F-BOX DOMAIN-CONTAINING PROTEIN"/>
    <property type="match status" value="1"/>
</dbReference>
<evidence type="ECO:0000313" key="2">
    <source>
        <dbReference type="Proteomes" id="UP000800038"/>
    </source>
</evidence>
<evidence type="ECO:0008006" key="3">
    <source>
        <dbReference type="Google" id="ProtNLM"/>
    </source>
</evidence>
<dbReference type="Proteomes" id="UP000800038">
    <property type="component" value="Unassembled WGS sequence"/>
</dbReference>
<dbReference type="InterPro" id="IPR038883">
    <property type="entry name" value="AN11006-like"/>
</dbReference>
<accession>A0A6A5STR9</accession>
<organism evidence="1 2">
    <name type="scientific">Clathrospora elynae</name>
    <dbReference type="NCBI Taxonomy" id="706981"/>
    <lineage>
        <taxon>Eukaryota</taxon>
        <taxon>Fungi</taxon>
        <taxon>Dikarya</taxon>
        <taxon>Ascomycota</taxon>
        <taxon>Pezizomycotina</taxon>
        <taxon>Dothideomycetes</taxon>
        <taxon>Pleosporomycetidae</taxon>
        <taxon>Pleosporales</taxon>
        <taxon>Diademaceae</taxon>
        <taxon>Clathrospora</taxon>
    </lineage>
</organism>
<protein>
    <recommendedName>
        <fullName evidence="3">F-box domain-containing protein</fullName>
    </recommendedName>
</protein>